<dbReference type="CDD" id="cd09391">
    <property type="entry name" value="LIM1_Lrg1p_like"/>
    <property type="match status" value="1"/>
</dbReference>
<dbReference type="CDD" id="cd09392">
    <property type="entry name" value="LIM2_Lrg1p_like"/>
    <property type="match status" value="1"/>
</dbReference>
<dbReference type="GO" id="GO:0030695">
    <property type="term" value="F:GTPase regulator activity"/>
    <property type="evidence" value="ECO:0007669"/>
    <property type="project" value="UniProtKB-ARBA"/>
</dbReference>
<evidence type="ECO:0000256" key="7">
    <source>
        <dbReference type="SAM" id="MobiDB-lite"/>
    </source>
</evidence>
<organism evidence="10 11">
    <name type="scientific">Rickenella mellea</name>
    <dbReference type="NCBI Taxonomy" id="50990"/>
    <lineage>
        <taxon>Eukaryota</taxon>
        <taxon>Fungi</taxon>
        <taxon>Dikarya</taxon>
        <taxon>Basidiomycota</taxon>
        <taxon>Agaricomycotina</taxon>
        <taxon>Agaricomycetes</taxon>
        <taxon>Hymenochaetales</taxon>
        <taxon>Rickenellaceae</taxon>
        <taxon>Rickenella</taxon>
    </lineage>
</organism>
<dbReference type="PROSITE" id="PS50238">
    <property type="entry name" value="RHOGAP"/>
    <property type="match status" value="1"/>
</dbReference>
<dbReference type="OrthoDB" id="20689at2759"/>
<feature type="region of interest" description="Disordered" evidence="7">
    <location>
        <begin position="756"/>
        <end position="864"/>
    </location>
</feature>
<feature type="compositionally biased region" description="Polar residues" evidence="7">
    <location>
        <begin position="1351"/>
        <end position="1362"/>
    </location>
</feature>
<feature type="compositionally biased region" description="Polar residues" evidence="7">
    <location>
        <begin position="1"/>
        <end position="21"/>
    </location>
</feature>
<dbReference type="Pfam" id="PF00620">
    <property type="entry name" value="RhoGAP"/>
    <property type="match status" value="1"/>
</dbReference>
<dbReference type="GO" id="GO:0046872">
    <property type="term" value="F:metal ion binding"/>
    <property type="evidence" value="ECO:0007669"/>
    <property type="project" value="UniProtKB-KW"/>
</dbReference>
<dbReference type="Gene3D" id="2.10.110.10">
    <property type="entry name" value="Cysteine Rich Protein"/>
    <property type="match status" value="4"/>
</dbReference>
<dbReference type="InterPro" id="IPR000198">
    <property type="entry name" value="RhoGAP_dom"/>
</dbReference>
<keyword evidence="6" id="KW-0440">LIM domain</keyword>
<evidence type="ECO:0000259" key="9">
    <source>
        <dbReference type="PROSITE" id="PS50238"/>
    </source>
</evidence>
<evidence type="ECO:0000313" key="11">
    <source>
        <dbReference type="Proteomes" id="UP000294933"/>
    </source>
</evidence>
<dbReference type="SUPFAM" id="SSF48350">
    <property type="entry name" value="GTPase activation domain, GAP"/>
    <property type="match status" value="1"/>
</dbReference>
<feature type="compositionally biased region" description="Low complexity" evidence="7">
    <location>
        <begin position="101"/>
        <end position="131"/>
    </location>
</feature>
<dbReference type="PROSITE" id="PS00478">
    <property type="entry name" value="LIM_DOMAIN_1"/>
    <property type="match status" value="2"/>
</dbReference>
<dbReference type="InterPro" id="IPR001781">
    <property type="entry name" value="Znf_LIM"/>
</dbReference>
<feature type="compositionally biased region" description="Polar residues" evidence="7">
    <location>
        <begin position="30"/>
        <end position="47"/>
    </location>
</feature>
<dbReference type="GO" id="GO:0005737">
    <property type="term" value="C:cytoplasm"/>
    <property type="evidence" value="ECO:0007669"/>
    <property type="project" value="TreeGrafter"/>
</dbReference>
<evidence type="ECO:0000256" key="2">
    <source>
        <dbReference type="ARBA" id="ARBA00022723"/>
    </source>
</evidence>
<name>A0A4Y7QA14_9AGAM</name>
<keyword evidence="3" id="KW-0677">Repeat</keyword>
<feature type="region of interest" description="Disordered" evidence="7">
    <location>
        <begin position="877"/>
        <end position="896"/>
    </location>
</feature>
<feature type="region of interest" description="Disordered" evidence="7">
    <location>
        <begin position="618"/>
        <end position="650"/>
    </location>
</feature>
<sequence>MIPVSSNSVGQPQHGSRQQATLPALDLRANGSTGRPTLPTRASTVGTPTELDRKQSSLPYFSHARSEDLGHTTEPSSNTITQGNPSSAFLSPSRPITPADSRSGASSSSHSESGSGAPEGSGSRRMSSGSGEDSTTSYANSKAAGSQATSNPSPSTVCSSCSLPLEGAFVRALGNVWHLQCFKCKDCDAVVASKFFPIDGPDGKQQPLCERDYFRRLSLICGKCGQALRGSYITACNKKYHVEHFTCSVCPTLFGPQDSYYEHDGDVFCHFHYSTRFATKCAGCNSAILKQFVEINRNNRDECWHPECYMINKFWNVKIVSRRPTSSMITAGDGNEPAWADEERRETAESLKDRQVRMEQQVYRIWTVLSAFEESSAACISDMLRQVSNGQYQEAIRMAEKFILHVEVLFATIDDLETYFSQANLKGMSHVREARMLCRKTVDLFTLLSHPQESGARRMGMTQELLALVTGLAHYLKILIRIALTGGLKLERDHGVREAMVSFLDKLHLLAVEGGNPTARRMVNDVQTSERKGALGTQGVSYGFKSLAPENAGESFGTPSRDAPGTSPTTRQPSASPPSDLCVKCSTTVEEDCVRLGTYQRWHSHCVQCQTCGKQAAPPIIKEPPSQKALGQGNDDKDVKEVTKSSAARRPPANVDGFVFEIDSAKESTYGPQPTVIFCVEHAHAGCRGGFEAVSRLEQYAFLLNVALRRLSYLLKRRGLMPASPVVNSTPQVQDASTREAYRESSEIMRMKSVHLHRNESATARLPKRSTIVESPTGKIAQPTDVYHSQRSVDPGAASAHSQRAQWQNPGATPTQRSARSAAPQTQPQQARSRGPPLGQPQPQLQLPAANPISNGKDQQAIRPNLGRGNTEVMIVDDSVPNSPATGADEPQMPAPDDGITLADIPQIIEAEQAREQHRPLPRQSATPFIADVTPLELMIVKHAAVLSLCRSPLKSEFDLDEILELLEVKKSGFWNKLFKAGKQKKGIFGVPLEILVEREGADSMLGASQATLRVPSFIDDVISAMRQMDMSVEGIFRLNGNIRRLTELTEAIDRDPSSVDLTQVNPVQLAALLKKFLKALPEPLMTFRLYRLFMAAENMTNEEDKLRYLHLVTLLLPKGNRDTTEILFVFLKWVASFAHVDEETGNKMDLHNLATVISPNIFRTFQSKANDSVRVESFEGIRVMGTLLEHQDRFYTVPEEFLGILRDQDFFLSCTDMPSKDFLKKVDSYYRMKASGRSPGPGLSSPVLGASPGPFGPSSSSSSSTIRDGSEARLNTQRSDPALSRGRQQQDNRPGPYAPSPQPTERPQMNYNQSDTTLKNGQNPRTQSPRPQPPRLPHSPFSHPVGSLPASLSSTMDSGSGTFRGPTLNLNDDRDWSFQRPPPISGSQPSSRPSSTYTPRASEEQQTHTGFAPNGHTPAVQLRQRT</sequence>
<evidence type="ECO:0000256" key="1">
    <source>
        <dbReference type="ARBA" id="ARBA00004123"/>
    </source>
</evidence>
<dbReference type="PANTHER" id="PTHR24215:SF10">
    <property type="entry name" value="RHO-GTPASE-ACTIVATING PROTEIN LRG1"/>
    <property type="match status" value="1"/>
</dbReference>
<dbReference type="PANTHER" id="PTHR24215">
    <property type="entry name" value="RHO-GTPASE-ACTIVATING PROTEIN LRG1"/>
    <property type="match status" value="1"/>
</dbReference>
<gene>
    <name evidence="10" type="ORF">BD410DRAFT_133540</name>
</gene>
<dbReference type="FunFam" id="2.10.110.10:FF:000058">
    <property type="entry name" value="Rho GTPase activator Lrg11"/>
    <property type="match status" value="1"/>
</dbReference>
<keyword evidence="11" id="KW-1185">Reference proteome</keyword>
<dbReference type="STRING" id="50990.A0A4Y7QA14"/>
<dbReference type="InterPro" id="IPR008936">
    <property type="entry name" value="Rho_GTPase_activation_prot"/>
</dbReference>
<feature type="compositionally biased region" description="Polar residues" evidence="7">
    <location>
        <begin position="1306"/>
        <end position="1322"/>
    </location>
</feature>
<keyword evidence="4 6" id="KW-0862">Zinc</keyword>
<evidence type="ECO:0000256" key="3">
    <source>
        <dbReference type="ARBA" id="ARBA00022737"/>
    </source>
</evidence>
<keyword evidence="5" id="KW-0539">Nucleus</keyword>
<protein>
    <submittedName>
        <fullName evidence="10">RhoGAP-domain-containing protein</fullName>
    </submittedName>
</protein>
<feature type="compositionally biased region" description="Basic and acidic residues" evidence="7">
    <location>
        <begin position="634"/>
        <end position="643"/>
    </location>
</feature>
<evidence type="ECO:0000256" key="4">
    <source>
        <dbReference type="ARBA" id="ARBA00022833"/>
    </source>
</evidence>
<proteinExistence type="predicted"/>
<evidence type="ECO:0000256" key="5">
    <source>
        <dbReference type="ARBA" id="ARBA00023242"/>
    </source>
</evidence>
<keyword evidence="2 6" id="KW-0479">Metal-binding</keyword>
<reference evidence="10 11" key="1">
    <citation type="submission" date="2018-06" db="EMBL/GenBank/DDBJ databases">
        <title>A transcriptomic atlas of mushroom development highlights an independent origin of complex multicellularity.</title>
        <authorList>
            <consortium name="DOE Joint Genome Institute"/>
            <person name="Krizsan K."/>
            <person name="Almasi E."/>
            <person name="Merenyi Z."/>
            <person name="Sahu N."/>
            <person name="Viragh M."/>
            <person name="Koszo T."/>
            <person name="Mondo S."/>
            <person name="Kiss B."/>
            <person name="Balint B."/>
            <person name="Kues U."/>
            <person name="Barry K."/>
            <person name="Hegedus J.C."/>
            <person name="Henrissat B."/>
            <person name="Johnson J."/>
            <person name="Lipzen A."/>
            <person name="Ohm R."/>
            <person name="Nagy I."/>
            <person name="Pangilinan J."/>
            <person name="Yan J."/>
            <person name="Xiong Y."/>
            <person name="Grigoriev I.V."/>
            <person name="Hibbett D.S."/>
            <person name="Nagy L.G."/>
        </authorList>
    </citation>
    <scope>NUCLEOTIDE SEQUENCE [LARGE SCALE GENOMIC DNA]</scope>
    <source>
        <strain evidence="10 11">SZMC22713</strain>
    </source>
</reference>
<dbReference type="GO" id="GO:0030036">
    <property type="term" value="P:actin cytoskeleton organization"/>
    <property type="evidence" value="ECO:0007669"/>
    <property type="project" value="TreeGrafter"/>
</dbReference>
<dbReference type="GO" id="GO:0007165">
    <property type="term" value="P:signal transduction"/>
    <property type="evidence" value="ECO:0007669"/>
    <property type="project" value="InterPro"/>
</dbReference>
<dbReference type="Gene3D" id="1.10.555.10">
    <property type="entry name" value="Rho GTPase activation protein"/>
    <property type="match status" value="1"/>
</dbReference>
<feature type="region of interest" description="Disordered" evidence="7">
    <location>
        <begin position="1"/>
        <end position="154"/>
    </location>
</feature>
<dbReference type="VEuPathDB" id="FungiDB:BD410DRAFT_133540"/>
<feature type="compositionally biased region" description="Polar residues" evidence="7">
    <location>
        <begin position="132"/>
        <end position="154"/>
    </location>
</feature>
<feature type="domain" description="Rho-GAP" evidence="9">
    <location>
        <begin position="991"/>
        <end position="1196"/>
    </location>
</feature>
<dbReference type="SMART" id="SM00324">
    <property type="entry name" value="RhoGAP"/>
    <property type="match status" value="1"/>
</dbReference>
<dbReference type="GO" id="GO:0005634">
    <property type="term" value="C:nucleus"/>
    <property type="evidence" value="ECO:0007669"/>
    <property type="project" value="UniProtKB-SubCell"/>
</dbReference>
<feature type="compositionally biased region" description="Polar residues" evidence="7">
    <location>
        <begin position="800"/>
        <end position="832"/>
    </location>
</feature>
<feature type="region of interest" description="Disordered" evidence="7">
    <location>
        <begin position="1235"/>
        <end position="1427"/>
    </location>
</feature>
<feature type="region of interest" description="Disordered" evidence="7">
    <location>
        <begin position="551"/>
        <end position="581"/>
    </location>
</feature>
<dbReference type="Proteomes" id="UP000294933">
    <property type="component" value="Unassembled WGS sequence"/>
</dbReference>
<feature type="compositionally biased region" description="Low complexity" evidence="7">
    <location>
        <begin position="1236"/>
        <end position="1265"/>
    </location>
</feature>
<dbReference type="SMART" id="SM00132">
    <property type="entry name" value="LIM"/>
    <property type="match status" value="3"/>
</dbReference>
<feature type="compositionally biased region" description="Low complexity" evidence="7">
    <location>
        <begin position="1386"/>
        <end position="1401"/>
    </location>
</feature>
<feature type="domain" description="LIM zinc-binding" evidence="8">
    <location>
        <begin position="156"/>
        <end position="218"/>
    </location>
</feature>
<comment type="subcellular location">
    <subcellularLocation>
        <location evidence="1">Nucleus</location>
    </subcellularLocation>
</comment>
<feature type="compositionally biased region" description="Low complexity" evidence="7">
    <location>
        <begin position="835"/>
        <end position="848"/>
    </location>
</feature>
<evidence type="ECO:0000256" key="6">
    <source>
        <dbReference type="PROSITE-ProRule" id="PRU00125"/>
    </source>
</evidence>
<dbReference type="Pfam" id="PF00412">
    <property type="entry name" value="LIM"/>
    <property type="match status" value="2"/>
</dbReference>
<accession>A0A4Y7QA14</accession>
<dbReference type="EMBL" id="ML170168">
    <property type="protein sequence ID" value="TDL24068.1"/>
    <property type="molecule type" value="Genomic_DNA"/>
</dbReference>
<feature type="domain" description="LIM zinc-binding" evidence="8">
    <location>
        <begin position="219"/>
        <end position="279"/>
    </location>
</feature>
<feature type="compositionally biased region" description="Polar residues" evidence="7">
    <location>
        <begin position="73"/>
        <end position="90"/>
    </location>
</feature>
<dbReference type="SUPFAM" id="SSF57716">
    <property type="entry name" value="Glucocorticoid receptor-like (DNA-binding domain)"/>
    <property type="match status" value="3"/>
</dbReference>
<evidence type="ECO:0000313" key="10">
    <source>
        <dbReference type="EMBL" id="TDL24068.1"/>
    </source>
</evidence>
<dbReference type="PROSITE" id="PS50023">
    <property type="entry name" value="LIM_DOMAIN_2"/>
    <property type="match status" value="2"/>
</dbReference>
<evidence type="ECO:0000259" key="8">
    <source>
        <dbReference type="PROSITE" id="PS50023"/>
    </source>
</evidence>